<sequence length="114" mass="12185">MNDDENPLKISPRATTGLTLWYIGFGAIFFTFFCIGCLLRAMDCISTVWLLVFLLPAVFCLLTASLMANWIPNLSPKTSSEAKDDVPANGVPGDAASLNSPPPTYKAAPSDSAV</sequence>
<evidence type="ECO:0008006" key="5">
    <source>
        <dbReference type="Google" id="ProtNLM"/>
    </source>
</evidence>
<keyword evidence="2" id="KW-0812">Transmembrane</keyword>
<evidence type="ECO:0000256" key="1">
    <source>
        <dbReference type="SAM" id="MobiDB-lite"/>
    </source>
</evidence>
<evidence type="ECO:0000256" key="2">
    <source>
        <dbReference type="SAM" id="Phobius"/>
    </source>
</evidence>
<dbReference type="AlphaFoldDB" id="A0A366S577"/>
<reference evidence="3 4" key="1">
    <citation type="submission" date="2018-06" db="EMBL/GenBank/DDBJ databases">
        <title>Fusarium incarnatum-equiseti species complex species 28.</title>
        <authorList>
            <person name="Gardiner D.M."/>
        </authorList>
    </citation>
    <scope>NUCLEOTIDE SEQUENCE [LARGE SCALE GENOMIC DNA]</scope>
    <source>
        <strain evidence="3 4">FIESC_28</strain>
    </source>
</reference>
<feature type="transmembrane region" description="Helical" evidence="2">
    <location>
        <begin position="20"/>
        <end position="41"/>
    </location>
</feature>
<keyword evidence="2" id="KW-1133">Transmembrane helix</keyword>
<evidence type="ECO:0000313" key="3">
    <source>
        <dbReference type="EMBL" id="RBR24474.1"/>
    </source>
</evidence>
<feature type="region of interest" description="Disordered" evidence="1">
    <location>
        <begin position="77"/>
        <end position="114"/>
    </location>
</feature>
<evidence type="ECO:0000313" key="4">
    <source>
        <dbReference type="Proteomes" id="UP000253153"/>
    </source>
</evidence>
<accession>A0A366S577</accession>
<dbReference type="EMBL" id="QKXC01000056">
    <property type="protein sequence ID" value="RBR24474.1"/>
    <property type="molecule type" value="Genomic_DNA"/>
</dbReference>
<proteinExistence type="predicted"/>
<dbReference type="RefSeq" id="XP_031019065.1">
    <property type="nucleotide sequence ID" value="XM_031156819.1"/>
</dbReference>
<keyword evidence="4" id="KW-1185">Reference proteome</keyword>
<dbReference type="Proteomes" id="UP000253153">
    <property type="component" value="Unassembled WGS sequence"/>
</dbReference>
<comment type="caution">
    <text evidence="3">The sequence shown here is derived from an EMBL/GenBank/DDBJ whole genome shotgun (WGS) entry which is preliminary data.</text>
</comment>
<protein>
    <recommendedName>
        <fullName evidence="5">Transmembrane protein</fullName>
    </recommendedName>
</protein>
<keyword evidence="2" id="KW-0472">Membrane</keyword>
<name>A0A366S577_9HYPO</name>
<dbReference type="OrthoDB" id="4994313at2759"/>
<dbReference type="GeneID" id="41992115"/>
<feature type="transmembrane region" description="Helical" evidence="2">
    <location>
        <begin position="48"/>
        <end position="71"/>
    </location>
</feature>
<organism evidence="3 4">
    <name type="scientific">Fusarium coffeatum</name>
    <dbReference type="NCBI Taxonomy" id="231269"/>
    <lineage>
        <taxon>Eukaryota</taxon>
        <taxon>Fungi</taxon>
        <taxon>Dikarya</taxon>
        <taxon>Ascomycota</taxon>
        <taxon>Pezizomycotina</taxon>
        <taxon>Sordariomycetes</taxon>
        <taxon>Hypocreomycetidae</taxon>
        <taxon>Hypocreales</taxon>
        <taxon>Nectriaceae</taxon>
        <taxon>Fusarium</taxon>
        <taxon>Fusarium incarnatum-equiseti species complex</taxon>
    </lineage>
</organism>
<gene>
    <name evidence="3" type="ORF">FIESC28_02670</name>
</gene>